<dbReference type="EMBL" id="JBBMRA010000003">
    <property type="protein sequence ID" value="MEM5535704.1"/>
    <property type="molecule type" value="Genomic_DNA"/>
</dbReference>
<dbReference type="PROSITE" id="PS50887">
    <property type="entry name" value="GGDEF"/>
    <property type="match status" value="1"/>
</dbReference>
<feature type="domain" description="EAL" evidence="2">
    <location>
        <begin position="10"/>
        <end position="260"/>
    </location>
</feature>
<dbReference type="PANTHER" id="PTHR33121">
    <property type="entry name" value="CYCLIC DI-GMP PHOSPHODIESTERASE PDEF"/>
    <property type="match status" value="1"/>
</dbReference>
<feature type="domain" description="GGDEF" evidence="3">
    <location>
        <begin position="436"/>
        <end position="587"/>
    </location>
</feature>
<dbReference type="InterPro" id="IPR000160">
    <property type="entry name" value="GGDEF_dom"/>
</dbReference>
<proteinExistence type="predicted"/>
<keyword evidence="6" id="KW-1185">Reference proteome</keyword>
<dbReference type="CDD" id="cd04598">
    <property type="entry name" value="CBS_pair_GGDEF_EAL"/>
    <property type="match status" value="1"/>
</dbReference>
<evidence type="ECO:0000256" key="1">
    <source>
        <dbReference type="PROSITE-ProRule" id="PRU00703"/>
    </source>
</evidence>
<protein>
    <submittedName>
        <fullName evidence="5">GGDEF domain-containing protein</fullName>
    </submittedName>
</protein>
<dbReference type="RefSeq" id="WP_339892539.1">
    <property type="nucleotide sequence ID" value="NZ_CAXBCE010000056.1"/>
</dbReference>
<evidence type="ECO:0000259" key="3">
    <source>
        <dbReference type="PROSITE" id="PS50887"/>
    </source>
</evidence>
<keyword evidence="1" id="KW-0129">CBS domain</keyword>
<dbReference type="InterPro" id="IPR043128">
    <property type="entry name" value="Rev_trsase/Diguanyl_cyclase"/>
</dbReference>
<feature type="domain" description="CBS" evidence="4">
    <location>
        <begin position="280"/>
        <end position="338"/>
    </location>
</feature>
<dbReference type="SMART" id="SM00116">
    <property type="entry name" value="CBS"/>
    <property type="match status" value="1"/>
</dbReference>
<dbReference type="CDD" id="cd01949">
    <property type="entry name" value="GGDEF"/>
    <property type="match status" value="1"/>
</dbReference>
<dbReference type="SUPFAM" id="SSF54631">
    <property type="entry name" value="CBS-domain pair"/>
    <property type="match status" value="1"/>
</dbReference>
<dbReference type="NCBIfam" id="TIGR00254">
    <property type="entry name" value="GGDEF"/>
    <property type="match status" value="1"/>
</dbReference>
<evidence type="ECO:0000313" key="6">
    <source>
        <dbReference type="Proteomes" id="UP001449225"/>
    </source>
</evidence>
<dbReference type="SMART" id="SM00052">
    <property type="entry name" value="EAL"/>
    <property type="match status" value="1"/>
</dbReference>
<dbReference type="SUPFAM" id="SSF55073">
    <property type="entry name" value="Nucleotide cyclase"/>
    <property type="match status" value="1"/>
</dbReference>
<evidence type="ECO:0000313" key="5">
    <source>
        <dbReference type="EMBL" id="MEM5535704.1"/>
    </source>
</evidence>
<dbReference type="Pfam" id="PF00571">
    <property type="entry name" value="CBS"/>
    <property type="match status" value="1"/>
</dbReference>
<dbReference type="SUPFAM" id="SSF141868">
    <property type="entry name" value="EAL domain-like"/>
    <property type="match status" value="1"/>
</dbReference>
<dbReference type="InterPro" id="IPR046342">
    <property type="entry name" value="CBS_dom_sf"/>
</dbReference>
<dbReference type="InterPro" id="IPR001633">
    <property type="entry name" value="EAL_dom"/>
</dbReference>
<dbReference type="Proteomes" id="UP001449225">
    <property type="component" value="Unassembled WGS sequence"/>
</dbReference>
<dbReference type="PROSITE" id="PS50883">
    <property type="entry name" value="EAL"/>
    <property type="match status" value="1"/>
</dbReference>
<dbReference type="Pfam" id="PF00563">
    <property type="entry name" value="EAL"/>
    <property type="match status" value="1"/>
</dbReference>
<name>A0ABU9TPR1_9GAMM</name>
<dbReference type="PROSITE" id="PS51371">
    <property type="entry name" value="CBS"/>
    <property type="match status" value="1"/>
</dbReference>
<organism evidence="5 6">
    <name type="scientific">Neptuniibacter pectenicola</name>
    <dbReference type="NCBI Taxonomy" id="1806669"/>
    <lineage>
        <taxon>Bacteria</taxon>
        <taxon>Pseudomonadati</taxon>
        <taxon>Pseudomonadota</taxon>
        <taxon>Gammaproteobacteria</taxon>
        <taxon>Oceanospirillales</taxon>
        <taxon>Oceanospirillaceae</taxon>
        <taxon>Neptuniibacter</taxon>
    </lineage>
</organism>
<sequence length="599" mass="66803">MLRATDEVGADMRHKLLLEILETESLYPHFQPIVDLKKGEVIGHEALIRGPAGSAMASPGALFQTAIENNLLHTLELLSRRCSLARFAELKPGGKLFLNISASLLGTPEHTEGFTSELLQELGISISDIVIELSEQHPFDQQGLTHNAVEYYRNMGFQVAVDDLGTGYSGLKLWSELNPEYVKIDRHFVSHIDTDPVKREFVRAIYNISNATGCKVIAEGIERKEEVATLLELGISIGQGFYLGYPSPEPQFTWTPMGGGDLMCNDESPLVDQGESAISLLRQTPAVSPEDTVLFVSEQFRANPDVSALPVIRDGVPLGVVKKSDLLELFSTQYGRALYEKKPVSRILCEDVLLVDSQLSLVDVSRLVTGQESSALQQDIIITEEDCYLGMGNLRDLLKRLTALKIQNAQYANPLTLLPGNVPINNEVDALLKSTADFHVAYFDLNNFKPFNDCYGYSKGDQVIRLLGDLLTRFIDNDRNFIGHVGGDDFVVIFRTLDWQLSCERIIREFDQEVRSFYLPKDLQTEGIWSTDRKGVRSFFPLLGLAIGVVHPDPYKCESFHEVAELAAMAKKEAKRSADSLLFISQRRATCVEDRQRTA</sequence>
<gene>
    <name evidence="5" type="ORF">WNY58_04785</name>
</gene>
<dbReference type="SMART" id="SM00267">
    <property type="entry name" value="GGDEF"/>
    <property type="match status" value="1"/>
</dbReference>
<reference evidence="5 6" key="1">
    <citation type="submission" date="2024-03" db="EMBL/GenBank/DDBJ databases">
        <title>Community enrichment and isolation of bacterial strains for fucoidan degradation.</title>
        <authorList>
            <person name="Sichert A."/>
        </authorList>
    </citation>
    <scope>NUCLEOTIDE SEQUENCE [LARGE SCALE GENOMIC DNA]</scope>
    <source>
        <strain evidence="5 6">AS76</strain>
    </source>
</reference>
<accession>A0ABU9TPR1</accession>
<dbReference type="InterPro" id="IPR029787">
    <property type="entry name" value="Nucleotide_cyclase"/>
</dbReference>
<dbReference type="Pfam" id="PF00990">
    <property type="entry name" value="GGDEF"/>
    <property type="match status" value="1"/>
</dbReference>
<dbReference type="Gene3D" id="3.10.580.10">
    <property type="entry name" value="CBS-domain"/>
    <property type="match status" value="1"/>
</dbReference>
<dbReference type="Gene3D" id="3.20.20.450">
    <property type="entry name" value="EAL domain"/>
    <property type="match status" value="1"/>
</dbReference>
<dbReference type="CDD" id="cd01948">
    <property type="entry name" value="EAL"/>
    <property type="match status" value="1"/>
</dbReference>
<dbReference type="PANTHER" id="PTHR33121:SF76">
    <property type="entry name" value="SIGNALING PROTEIN"/>
    <property type="match status" value="1"/>
</dbReference>
<dbReference type="Gene3D" id="3.30.70.270">
    <property type="match status" value="1"/>
</dbReference>
<dbReference type="InterPro" id="IPR000644">
    <property type="entry name" value="CBS_dom"/>
</dbReference>
<dbReference type="InterPro" id="IPR050706">
    <property type="entry name" value="Cyclic-di-GMP_PDE-like"/>
</dbReference>
<evidence type="ECO:0000259" key="2">
    <source>
        <dbReference type="PROSITE" id="PS50883"/>
    </source>
</evidence>
<evidence type="ECO:0000259" key="4">
    <source>
        <dbReference type="PROSITE" id="PS51371"/>
    </source>
</evidence>
<dbReference type="InterPro" id="IPR035919">
    <property type="entry name" value="EAL_sf"/>
</dbReference>
<comment type="caution">
    <text evidence="5">The sequence shown here is derived from an EMBL/GenBank/DDBJ whole genome shotgun (WGS) entry which is preliminary data.</text>
</comment>